<dbReference type="OrthoDB" id="10057092at2759"/>
<feature type="region of interest" description="Disordered" evidence="1">
    <location>
        <begin position="161"/>
        <end position="243"/>
    </location>
</feature>
<dbReference type="Proteomes" id="UP000272942">
    <property type="component" value="Unassembled WGS sequence"/>
</dbReference>
<evidence type="ECO:0000256" key="1">
    <source>
        <dbReference type="SAM" id="MobiDB-lite"/>
    </source>
</evidence>
<organism evidence="3 4">
    <name type="scientific">Echinostoma caproni</name>
    <dbReference type="NCBI Taxonomy" id="27848"/>
    <lineage>
        <taxon>Eukaryota</taxon>
        <taxon>Metazoa</taxon>
        <taxon>Spiralia</taxon>
        <taxon>Lophotrochozoa</taxon>
        <taxon>Platyhelminthes</taxon>
        <taxon>Trematoda</taxon>
        <taxon>Digenea</taxon>
        <taxon>Plagiorchiida</taxon>
        <taxon>Echinostomata</taxon>
        <taxon>Echinostomatoidea</taxon>
        <taxon>Echinostomatidae</taxon>
        <taxon>Echinostoma</taxon>
    </lineage>
</organism>
<protein>
    <recommendedName>
        <fullName evidence="5">Integrase_H2C2 domain-containing protein</fullName>
    </recommendedName>
</protein>
<proteinExistence type="predicted"/>
<evidence type="ECO:0008006" key="5">
    <source>
        <dbReference type="Google" id="ProtNLM"/>
    </source>
</evidence>
<keyword evidence="2" id="KW-0732">Signal</keyword>
<name>A0A3P8HPQ3_9TREM</name>
<feature type="compositionally biased region" description="Polar residues" evidence="1">
    <location>
        <begin position="170"/>
        <end position="195"/>
    </location>
</feature>
<feature type="chain" id="PRO_5018089506" description="Integrase_H2C2 domain-containing protein" evidence="2">
    <location>
        <begin position="22"/>
        <end position="260"/>
    </location>
</feature>
<accession>A0A3P8HPQ3</accession>
<sequence>MIGVRCVLLLLNILVYRWVSDKKTYKFWDSKVDRLSDTRPCSNEAAENLVKTVKSAIASANPKTLHELETLVDNFLLQYRNATHTTTKENQAMLFKSRRLRSSLQCLDSSDVVYFRGNGLRPASGIVTRQLGQAMVEIIDFNDATVHKRHVDQIHFKPSKDQWHQKLSEGDNQLHTPSAQPTEPHQSYVQKQPIKTQGHRQDQVEPAIAVHSSSRQASQIDEALLREESCDNPDFRDRNPCTARNESELDCEKTVIDKMA</sequence>
<dbReference type="AlphaFoldDB" id="A0A3P8HPQ3"/>
<keyword evidence="4" id="KW-1185">Reference proteome</keyword>
<evidence type="ECO:0000313" key="3">
    <source>
        <dbReference type="EMBL" id="VDP92720.1"/>
    </source>
</evidence>
<feature type="compositionally biased region" description="Basic and acidic residues" evidence="1">
    <location>
        <begin position="223"/>
        <end position="243"/>
    </location>
</feature>
<evidence type="ECO:0000256" key="2">
    <source>
        <dbReference type="SAM" id="SignalP"/>
    </source>
</evidence>
<reference evidence="3 4" key="1">
    <citation type="submission" date="2018-11" db="EMBL/GenBank/DDBJ databases">
        <authorList>
            <consortium name="Pathogen Informatics"/>
        </authorList>
    </citation>
    <scope>NUCLEOTIDE SEQUENCE [LARGE SCALE GENOMIC DNA]</scope>
    <source>
        <strain evidence="3 4">Egypt</strain>
    </source>
</reference>
<dbReference type="EMBL" id="UZAN01060577">
    <property type="protein sequence ID" value="VDP92720.1"/>
    <property type="molecule type" value="Genomic_DNA"/>
</dbReference>
<gene>
    <name evidence="3" type="ORF">ECPE_LOCUS15448</name>
</gene>
<feature type="signal peptide" evidence="2">
    <location>
        <begin position="1"/>
        <end position="21"/>
    </location>
</feature>
<evidence type="ECO:0000313" key="4">
    <source>
        <dbReference type="Proteomes" id="UP000272942"/>
    </source>
</evidence>